<dbReference type="InterPro" id="IPR005101">
    <property type="entry name" value="Cryptochr/Photolyase_FAD-bd"/>
</dbReference>
<evidence type="ECO:0000256" key="10">
    <source>
        <dbReference type="ARBA" id="ARBA00059220"/>
    </source>
</evidence>
<dbReference type="Proteomes" id="UP000246964">
    <property type="component" value="Unassembled WGS sequence"/>
</dbReference>
<dbReference type="GO" id="GO:0003904">
    <property type="term" value="F:deoxyribodipyrimidine photo-lyase activity"/>
    <property type="evidence" value="ECO:0007669"/>
    <property type="project" value="UniProtKB-EC"/>
</dbReference>
<dbReference type="SUPFAM" id="SSF48173">
    <property type="entry name" value="Cryptochrome/photolyase FAD-binding domain"/>
    <property type="match status" value="1"/>
</dbReference>
<comment type="cofactor">
    <cofactor evidence="1">
        <name>(6R)-5,10-methylene-5,6,7,8-tetrahydrofolate</name>
        <dbReference type="ChEBI" id="CHEBI:15636"/>
    </cofactor>
</comment>
<feature type="site" description="Electron transfer via tryptophanyl radical" evidence="13">
    <location>
        <position position="374"/>
    </location>
</feature>
<comment type="similarity">
    <text evidence="2">Belongs to the DNA photolyase class-1 family.</text>
</comment>
<dbReference type="Gene3D" id="1.25.40.80">
    <property type="match status" value="1"/>
</dbReference>
<dbReference type="OrthoDB" id="9772484at2"/>
<dbReference type="FunFam" id="1.10.579.10:FF:000003">
    <property type="entry name" value="Deoxyribodipyrimidine photo-lyase"/>
    <property type="match status" value="1"/>
</dbReference>
<evidence type="ECO:0000256" key="8">
    <source>
        <dbReference type="ARBA" id="ARBA00031671"/>
    </source>
</evidence>
<evidence type="ECO:0000256" key="12">
    <source>
        <dbReference type="PIRSR" id="PIRSR602081-1"/>
    </source>
</evidence>
<feature type="domain" description="Photolyase/cryptochrome alpha/beta" evidence="15">
    <location>
        <begin position="11"/>
        <end position="147"/>
    </location>
</feature>
<evidence type="ECO:0000256" key="3">
    <source>
        <dbReference type="ARBA" id="ARBA00013149"/>
    </source>
</evidence>
<keyword evidence="16" id="KW-0456">Lyase</keyword>
<evidence type="ECO:0000256" key="13">
    <source>
        <dbReference type="PIRSR" id="PIRSR602081-2"/>
    </source>
</evidence>
<feature type="site" description="Electron transfer via tryptophanyl radical" evidence="13">
    <location>
        <position position="397"/>
    </location>
</feature>
<dbReference type="PANTHER" id="PTHR11455:SF9">
    <property type="entry name" value="CRYPTOCHROME CIRCADIAN CLOCK 5 ISOFORM X1"/>
    <property type="match status" value="1"/>
</dbReference>
<dbReference type="Pfam" id="PF03441">
    <property type="entry name" value="FAD_binding_7"/>
    <property type="match status" value="1"/>
</dbReference>
<dbReference type="PROSITE" id="PS51645">
    <property type="entry name" value="PHR_CRY_ALPHA_BETA"/>
    <property type="match status" value="1"/>
</dbReference>
<evidence type="ECO:0000256" key="4">
    <source>
        <dbReference type="ARBA" id="ARBA00014046"/>
    </source>
</evidence>
<dbReference type="Gene3D" id="3.40.50.620">
    <property type="entry name" value="HUPs"/>
    <property type="match status" value="1"/>
</dbReference>
<dbReference type="PANTHER" id="PTHR11455">
    <property type="entry name" value="CRYPTOCHROME"/>
    <property type="match status" value="1"/>
</dbReference>
<protein>
    <recommendedName>
        <fullName evidence="4">Deoxyribodipyrimidine photo-lyase</fullName>
        <ecNumber evidence="3">4.1.99.3</ecNumber>
    </recommendedName>
    <alternativeName>
        <fullName evidence="8">DNA photolyase</fullName>
    </alternativeName>
    <alternativeName>
        <fullName evidence="11">Photoreactivating enzyme</fullName>
    </alternativeName>
</protein>
<organism evidence="16 17">
    <name type="scientific">Pseudidiomarina maritima</name>
    <dbReference type="NCBI Taxonomy" id="519453"/>
    <lineage>
        <taxon>Bacteria</taxon>
        <taxon>Pseudomonadati</taxon>
        <taxon>Pseudomonadota</taxon>
        <taxon>Gammaproteobacteria</taxon>
        <taxon>Alteromonadales</taxon>
        <taxon>Idiomarinaceae</taxon>
        <taxon>Pseudidiomarina</taxon>
    </lineage>
</organism>
<evidence type="ECO:0000256" key="2">
    <source>
        <dbReference type="ARBA" id="ARBA00005862"/>
    </source>
</evidence>
<gene>
    <name evidence="16" type="ORF">DET45_10214</name>
</gene>
<evidence type="ECO:0000259" key="15">
    <source>
        <dbReference type="PROSITE" id="PS51645"/>
    </source>
</evidence>
<evidence type="ECO:0000256" key="9">
    <source>
        <dbReference type="ARBA" id="ARBA00033999"/>
    </source>
</evidence>
<comment type="catalytic activity">
    <reaction evidence="9">
        <text>cyclobutadipyrimidine (in DNA) = 2 pyrimidine residues (in DNA).</text>
        <dbReference type="EC" id="4.1.99.3"/>
    </reaction>
</comment>
<dbReference type="InterPro" id="IPR014729">
    <property type="entry name" value="Rossmann-like_a/b/a_fold"/>
</dbReference>
<dbReference type="Pfam" id="PF00875">
    <property type="entry name" value="DNA_photolyase"/>
    <property type="match status" value="1"/>
</dbReference>
<comment type="caution">
    <text evidence="16">The sequence shown here is derived from an EMBL/GenBank/DDBJ whole genome shotgun (WGS) entry which is preliminary data.</text>
</comment>
<evidence type="ECO:0000256" key="7">
    <source>
        <dbReference type="ARBA" id="ARBA00022991"/>
    </source>
</evidence>
<dbReference type="SUPFAM" id="SSF52425">
    <property type="entry name" value="Cryptochrome/photolyase, N-terminal domain"/>
    <property type="match status" value="1"/>
</dbReference>
<dbReference type="GO" id="GO:0009416">
    <property type="term" value="P:response to light stimulus"/>
    <property type="evidence" value="ECO:0007669"/>
    <property type="project" value="TreeGrafter"/>
</dbReference>
<dbReference type="InterPro" id="IPR018394">
    <property type="entry name" value="DNA_photolyase_1_CS_C"/>
</dbReference>
<accession>A0A317QFG1</accession>
<evidence type="ECO:0000256" key="11">
    <source>
        <dbReference type="ARBA" id="ARBA00083107"/>
    </source>
</evidence>
<evidence type="ECO:0000313" key="16">
    <source>
        <dbReference type="EMBL" id="PWW15016.1"/>
    </source>
</evidence>
<dbReference type="GO" id="GO:0000719">
    <property type="term" value="P:photoreactive repair"/>
    <property type="evidence" value="ECO:0007669"/>
    <property type="project" value="UniProtKB-ARBA"/>
</dbReference>
<evidence type="ECO:0000256" key="1">
    <source>
        <dbReference type="ARBA" id="ARBA00001932"/>
    </source>
</evidence>
<dbReference type="InterPro" id="IPR002081">
    <property type="entry name" value="Cryptochrome/DNA_photolyase_1"/>
</dbReference>
<feature type="binding site" evidence="12">
    <location>
        <begin position="289"/>
        <end position="296"/>
    </location>
    <ligand>
        <name>FAD</name>
        <dbReference type="ChEBI" id="CHEBI:57692"/>
    </ligand>
</feature>
<feature type="binding site" evidence="12">
    <location>
        <position position="286"/>
    </location>
    <ligand>
        <name>FAD</name>
        <dbReference type="ChEBI" id="CHEBI:57692"/>
    </ligand>
</feature>
<dbReference type="RefSeq" id="WP_110074967.1">
    <property type="nucleotide sequence ID" value="NZ_QGTT01000002.1"/>
</dbReference>
<dbReference type="PROSITE" id="PS00394">
    <property type="entry name" value="DNA_PHOTOLYASES_1_1"/>
    <property type="match status" value="1"/>
</dbReference>
<dbReference type="InterPro" id="IPR006050">
    <property type="entry name" value="DNA_photolyase_N"/>
</dbReference>
<feature type="binding site" evidence="12">
    <location>
        <begin position="247"/>
        <end position="251"/>
    </location>
    <ligand>
        <name>FAD</name>
        <dbReference type="ChEBI" id="CHEBI:57692"/>
    </ligand>
</feature>
<comment type="function">
    <text evidence="10">Involved in repair of UV radiation-induced DNA damage. Catalyzes the light-dependent monomerization (300-600 nm) of cyclobutyl pyrimidine dimers (in cis-syn configuration), which are formed between adjacent bases on the same DNA strand upon exposure to ultraviolet radiation.</text>
</comment>
<comment type="similarity">
    <text evidence="14">Belongs to the DNA photolyase family.</text>
</comment>
<evidence type="ECO:0000256" key="6">
    <source>
        <dbReference type="ARBA" id="ARBA00022827"/>
    </source>
</evidence>
<dbReference type="InterPro" id="IPR036155">
    <property type="entry name" value="Crypto/Photolyase_N_sf"/>
</dbReference>
<dbReference type="EMBL" id="QGTT01000002">
    <property type="protein sequence ID" value="PWW15016.1"/>
    <property type="molecule type" value="Genomic_DNA"/>
</dbReference>
<dbReference type="GO" id="GO:0003677">
    <property type="term" value="F:DNA binding"/>
    <property type="evidence" value="ECO:0007669"/>
    <property type="project" value="TreeGrafter"/>
</dbReference>
<evidence type="ECO:0000313" key="17">
    <source>
        <dbReference type="Proteomes" id="UP000246964"/>
    </source>
</evidence>
<comment type="cofactor">
    <cofactor evidence="12">
        <name>FAD</name>
        <dbReference type="ChEBI" id="CHEBI:57692"/>
    </cofactor>
    <text evidence="12">Binds 1 FAD per subunit.</text>
</comment>
<feature type="binding site" evidence="12">
    <location>
        <position position="235"/>
    </location>
    <ligand>
        <name>FAD</name>
        <dbReference type="ChEBI" id="CHEBI:57692"/>
    </ligand>
</feature>
<dbReference type="InterPro" id="IPR036134">
    <property type="entry name" value="Crypto/Photolyase_FAD-like_sf"/>
</dbReference>
<name>A0A317QFG1_9GAMM</name>
<keyword evidence="7 14" id="KW-0157">Chromophore</keyword>
<dbReference type="AlphaFoldDB" id="A0A317QFG1"/>
<reference evidence="16 17" key="1">
    <citation type="submission" date="2018-05" db="EMBL/GenBank/DDBJ databases">
        <title>Freshwater and sediment microbial communities from various areas in North America, analyzing microbe dynamics in response to fracking.</title>
        <authorList>
            <person name="Lamendella R."/>
        </authorList>
    </citation>
    <scope>NUCLEOTIDE SEQUENCE [LARGE SCALE GENOMIC DNA]</scope>
    <source>
        <strain evidence="16 17">125B1</strain>
    </source>
</reference>
<dbReference type="PRINTS" id="PR00147">
    <property type="entry name" value="DNAPHOTLYASE"/>
</dbReference>
<sequence>MSSEAPATISARAGLWLRHDLRLRSNPALAAAAKLNGAEQPIPALILLCPQQMHEHDWAPIKWDLYYRHLHEFVKSAAAAGIALSIQVIESWQVAPKAVKRFAEQQQLSEVHVNVEYPLHEVRRDRAVKALLEQQGVAWHGHHGNLVVPPVLTTQTGTIYQKFTPFAKAWRQHLREQLGHSGLPFMHPVERRCKVAAAVVPEVDYPRQDSSAWVVGEDAVYQQLQGYIDEQVSAYAAERDFPGLDTTSRLSPYWELGMLSPWQAVQQLAQLSPDFPDALDQGPDVWLTELIWREFYQHLMFHVPRLNYGKAFLKHTDAMQWREDTDSFQRWCEGRTGFPIVDAGMRQLAAEGWMHNRVRMIVAHFLVKDLLLDWRLGEQFFMRHLIDGSFPANNGGWQWSASTGTDAAPYFRVFNPTLQSEKVDPDGSYIRKWVKELADCPKQHIHAPGKWLKDRKRSDYPQPIVDHKVARERFLAAFKAL</sequence>
<evidence type="ECO:0000256" key="14">
    <source>
        <dbReference type="RuleBase" id="RU004182"/>
    </source>
</evidence>
<dbReference type="Gene3D" id="1.10.579.10">
    <property type="entry name" value="DNA Cyclobutane Dipyrimidine Photolyase, subunit A, domain 3"/>
    <property type="match status" value="1"/>
</dbReference>
<dbReference type="GO" id="GO:0071949">
    <property type="term" value="F:FAD binding"/>
    <property type="evidence" value="ECO:0007669"/>
    <property type="project" value="TreeGrafter"/>
</dbReference>
<proteinExistence type="inferred from homology"/>
<dbReference type="EC" id="4.1.99.3" evidence="3"/>
<keyword evidence="17" id="KW-1185">Reference proteome</keyword>
<feature type="site" description="Electron transfer via tryptophanyl radical" evidence="13">
    <location>
        <position position="321"/>
    </location>
</feature>
<evidence type="ECO:0000256" key="5">
    <source>
        <dbReference type="ARBA" id="ARBA00022630"/>
    </source>
</evidence>
<keyword evidence="5 12" id="KW-0285">Flavoprotein</keyword>
<keyword evidence="6 12" id="KW-0274">FAD</keyword>